<reference evidence="4" key="1">
    <citation type="journal article" date="1995" name="Eur. J. Biochem.">
        <title>The ard1 gene from Streptomyces capreolus encodes a polypeptide of the ABC-transporters superfamily which confers resistance to the aminonucleoside antibiotic A201A.</title>
        <authorList>
            <person name="Barrasa M.I."/>
            <person name="Tercero J.A."/>
            <person name="Lacalle R.A."/>
            <person name="Jimenez A."/>
        </authorList>
    </citation>
    <scope>NUCLEOTIDE SEQUENCE</scope>
    <source>
        <strain evidence="4">NRRL3817</strain>
    </source>
</reference>
<feature type="domain" description="NAD-dependent epimerase/dehydratase" evidence="3">
    <location>
        <begin position="52"/>
        <end position="291"/>
    </location>
</feature>
<feature type="region of interest" description="Disordered" evidence="2">
    <location>
        <begin position="18"/>
        <end position="48"/>
    </location>
</feature>
<protein>
    <submittedName>
        <fullName evidence="4">Ata17 protein</fullName>
    </submittedName>
</protein>
<reference evidence="4" key="3">
    <citation type="journal article" date="2002" name="Eur. J. Biochem.">
        <title>Identification of a set of genes involved in the biosynthesis of the aminonucleoside moiety of antibiotic A201A from Streptomyces capreolus.</title>
        <authorList>
            <person name="Saugar I."/>
            <person name="Sanz E."/>
            <person name="Rubio M.A."/>
            <person name="Espinosa J.C."/>
            <person name="Jimenez A."/>
        </authorList>
    </citation>
    <scope>NUCLEOTIDE SEQUENCE</scope>
    <source>
        <strain evidence="4">NRRL3817</strain>
    </source>
</reference>
<dbReference type="SUPFAM" id="SSF51735">
    <property type="entry name" value="NAD(P)-binding Rossmann-fold domains"/>
    <property type="match status" value="1"/>
</dbReference>
<dbReference type="Pfam" id="PF01370">
    <property type="entry name" value="Epimerase"/>
    <property type="match status" value="1"/>
</dbReference>
<feature type="compositionally biased region" description="Basic and acidic residues" evidence="2">
    <location>
        <begin position="20"/>
        <end position="43"/>
    </location>
</feature>
<evidence type="ECO:0000256" key="2">
    <source>
        <dbReference type="SAM" id="MobiDB-lite"/>
    </source>
</evidence>
<dbReference type="Gene3D" id="3.40.50.720">
    <property type="entry name" value="NAD(P)-binding Rossmann-like Domain"/>
    <property type="match status" value="1"/>
</dbReference>
<evidence type="ECO:0000259" key="3">
    <source>
        <dbReference type="Pfam" id="PF01370"/>
    </source>
</evidence>
<proteinExistence type="predicted"/>
<dbReference type="PANTHER" id="PTHR43574">
    <property type="entry name" value="EPIMERASE-RELATED"/>
    <property type="match status" value="1"/>
</dbReference>
<reference evidence="4" key="2">
    <citation type="journal article" date="1997" name="Eur. J. Biochem.">
        <title>The aminonucleoside antibiotic A201A is inactivated by a phosphotransferase activity from Streptomyces capreolus NRRL 3817, the producing organism. Isolation and molecular characterization of the relevant encoding gene and its DNA flanking regions.</title>
        <authorList>
            <person name="Barrasa M.I."/>
            <person name="Tercero J.A."/>
            <person name="Jimenez A."/>
        </authorList>
    </citation>
    <scope>NUCLEOTIDE SEQUENCE</scope>
    <source>
        <strain evidence="4">NRRL3817</strain>
    </source>
</reference>
<accession>Q83W21</accession>
<evidence type="ECO:0000313" key="4">
    <source>
        <dbReference type="EMBL" id="CAD62190.1"/>
    </source>
</evidence>
<dbReference type="InterPro" id="IPR036291">
    <property type="entry name" value="NAD(P)-bd_dom_sf"/>
</dbReference>
<dbReference type="GO" id="GO:0051287">
    <property type="term" value="F:NAD binding"/>
    <property type="evidence" value="ECO:0007669"/>
    <property type="project" value="InterPro"/>
</dbReference>
<reference evidence="4" key="4">
    <citation type="submission" date="2002-03" db="EMBL/GenBank/DDBJ databases">
        <title>Cloning and heterologous expression of the antibiotic A201A biosynthetic gene cluster.</title>
        <authorList>
            <person name="Sanz E."/>
            <person name="Saugar I."/>
            <person name="Jimenez A."/>
        </authorList>
    </citation>
    <scope>NUCLEOTIDE SEQUENCE</scope>
    <source>
        <strain evidence="4">NRRL3817</strain>
    </source>
</reference>
<gene>
    <name evidence="4" type="primary">ata17</name>
</gene>
<dbReference type="GO" id="GO:0047918">
    <property type="term" value="F:GDP-mannose 3,5-epimerase activity"/>
    <property type="evidence" value="ECO:0007669"/>
    <property type="project" value="InterPro"/>
</dbReference>
<dbReference type="InterPro" id="IPR033890">
    <property type="entry name" value="GDP-Man_epi"/>
</dbReference>
<sequence>MRSRTHASEIRIRPSTHVRRVGERPASRRRESAHVGHHVDRMESMPPGKKRALVTGAGGFIGHHLVSYLRRQGYWVRGADLRHPEFRPTEADEFVLADLREPGVAEKVVEGVDEVYSLAADMGGMGFISANHATIMKNNSLIDLNTLEAARKARVNRFFYASSACVYPAYRQNITEVVGLREEDAYPAAPEDGYGWEKLNTEHLCSYYREEYGLPVRVARLHNVYGPYCTYDGGREKSPAALARKAALAEPGGRMEIWGDGMQTRSYCYVDDCVEGIHRLTRSDFPGPVNLGTERLIAINDLARMLLEIAGKPGVTLEHRPGPQGVRGRNSDNALLRAELGWEPSTPLETGMAATYHWIRSDIERRAGTVQAASEIVRVGDPGA</sequence>
<dbReference type="AlphaFoldDB" id="Q83W21"/>
<dbReference type="Gene3D" id="3.90.25.10">
    <property type="entry name" value="UDP-galactose 4-epimerase, domain 1"/>
    <property type="match status" value="1"/>
</dbReference>
<evidence type="ECO:0000256" key="1">
    <source>
        <dbReference type="ARBA" id="ARBA00023027"/>
    </source>
</evidence>
<dbReference type="InterPro" id="IPR001509">
    <property type="entry name" value="Epimerase_deHydtase"/>
</dbReference>
<dbReference type="EMBL" id="X84374">
    <property type="protein sequence ID" value="CAD62190.1"/>
    <property type="molecule type" value="Genomic_DNA"/>
</dbReference>
<reference evidence="4" key="5">
    <citation type="submission" date="2003-01" db="EMBL/GenBank/DDBJ databases">
        <authorList>
            <person name="Saugar I."/>
        </authorList>
    </citation>
    <scope>NUCLEOTIDE SEQUENCE</scope>
    <source>
        <strain evidence="4">NRRL3817</strain>
    </source>
</reference>
<organism evidence="4">
    <name type="scientific">Saccharothrix mutabilis subsp. capreolus</name>
    <name type="common">Streptomyces capreolus</name>
    <dbReference type="NCBI Taxonomy" id="66854"/>
    <lineage>
        <taxon>Bacteria</taxon>
        <taxon>Bacillati</taxon>
        <taxon>Actinomycetota</taxon>
        <taxon>Actinomycetes</taxon>
        <taxon>Pseudonocardiales</taxon>
        <taxon>Pseudonocardiaceae</taxon>
        <taxon>Saccharothrix</taxon>
    </lineage>
</organism>
<keyword evidence="1" id="KW-0520">NAD</keyword>
<dbReference type="CDD" id="cd05273">
    <property type="entry name" value="GME-like_SDR_e"/>
    <property type="match status" value="1"/>
</dbReference>
<name>Q83W21_STRMP</name>